<name>Q5P1X4_AROAE</name>
<dbReference type="PANTHER" id="PTHR42792">
    <property type="entry name" value="FLAGELLIN"/>
    <property type="match status" value="1"/>
</dbReference>
<keyword evidence="7" id="KW-0282">Flagellum</keyword>
<dbReference type="GO" id="GO:0009288">
    <property type="term" value="C:bacterial-type flagellum"/>
    <property type="evidence" value="ECO:0007669"/>
    <property type="project" value="UniProtKB-SubCell"/>
</dbReference>
<evidence type="ECO:0000313" key="7">
    <source>
        <dbReference type="EMBL" id="CAI08690.1"/>
    </source>
</evidence>
<protein>
    <submittedName>
        <fullName evidence="7">Flagellin and related hook-associated protein</fullName>
    </submittedName>
</protein>
<dbReference type="KEGG" id="eba:ebA4527"/>
<proteinExistence type="inferred from homology"/>
<dbReference type="PRINTS" id="PR00207">
    <property type="entry name" value="FLAGELLIN"/>
</dbReference>
<dbReference type="InterPro" id="IPR001492">
    <property type="entry name" value="Flagellin"/>
</dbReference>
<evidence type="ECO:0000256" key="3">
    <source>
        <dbReference type="ARBA" id="ARBA00005709"/>
    </source>
</evidence>
<dbReference type="GO" id="GO:0005576">
    <property type="term" value="C:extracellular region"/>
    <property type="evidence" value="ECO:0007669"/>
    <property type="project" value="UniProtKB-SubCell"/>
</dbReference>
<dbReference type="Proteomes" id="UP000006552">
    <property type="component" value="Chromosome"/>
</dbReference>
<gene>
    <name evidence="7" type="primary">flgL</name>
    <name evidence="7" type="ORF">ebA4527</name>
</gene>
<dbReference type="STRING" id="76114.ebA4527"/>
<dbReference type="HOGENOM" id="CLU_908059_0_0_4"/>
<dbReference type="eggNOG" id="COG1344">
    <property type="taxonomic scope" value="Bacteria"/>
</dbReference>
<reference evidence="7 8" key="1">
    <citation type="journal article" date="2005" name="Arch. Microbiol.">
        <title>The genome sequence of an anaerobic aromatic-degrading denitrifying bacterium, strain EbN1.</title>
        <authorList>
            <person name="Rabus R."/>
            <person name="Kube M."/>
            <person name="Heider J."/>
            <person name="Beck A."/>
            <person name="Heitmann K."/>
            <person name="Widdel F."/>
            <person name="Reinhardt R."/>
        </authorList>
    </citation>
    <scope>NUCLEOTIDE SEQUENCE [LARGE SCALE GENOMIC DNA]</scope>
    <source>
        <strain evidence="7 8">EbN1</strain>
    </source>
</reference>
<evidence type="ECO:0000256" key="1">
    <source>
        <dbReference type="ARBA" id="ARBA00004365"/>
    </source>
</evidence>
<evidence type="ECO:0000256" key="2">
    <source>
        <dbReference type="ARBA" id="ARBA00004613"/>
    </source>
</evidence>
<comment type="similarity">
    <text evidence="3">Belongs to the bacterial flagellin family.</text>
</comment>
<evidence type="ECO:0000256" key="5">
    <source>
        <dbReference type="SAM" id="MobiDB-lite"/>
    </source>
</evidence>
<dbReference type="Gene3D" id="1.20.1330.10">
    <property type="entry name" value="f41 fragment of flagellin, N-terminal domain"/>
    <property type="match status" value="1"/>
</dbReference>
<dbReference type="PANTHER" id="PTHR42792:SF2">
    <property type="entry name" value="FLAGELLIN"/>
    <property type="match status" value="1"/>
</dbReference>
<feature type="region of interest" description="Disordered" evidence="5">
    <location>
        <begin position="180"/>
        <end position="306"/>
    </location>
</feature>
<keyword evidence="4" id="KW-0975">Bacterial flagellum</keyword>
<feature type="domain" description="Flagellin N-terminal" evidence="6">
    <location>
        <begin position="5"/>
        <end position="141"/>
    </location>
</feature>
<keyword evidence="8" id="KW-1185">Reference proteome</keyword>
<dbReference type="EMBL" id="CR555306">
    <property type="protein sequence ID" value="CAI08690.1"/>
    <property type="molecule type" value="Genomic_DNA"/>
</dbReference>
<evidence type="ECO:0000259" key="6">
    <source>
        <dbReference type="Pfam" id="PF00669"/>
    </source>
</evidence>
<dbReference type="InterPro" id="IPR001029">
    <property type="entry name" value="Flagellin_N"/>
</dbReference>
<keyword evidence="7" id="KW-0966">Cell projection</keyword>
<organism evidence="7 8">
    <name type="scientific">Aromatoleum aromaticum (strain DSM 19018 / LMG 30748 / EbN1)</name>
    <name type="common">Azoarcus sp. (strain EbN1)</name>
    <dbReference type="NCBI Taxonomy" id="76114"/>
    <lineage>
        <taxon>Bacteria</taxon>
        <taxon>Pseudomonadati</taxon>
        <taxon>Pseudomonadota</taxon>
        <taxon>Betaproteobacteria</taxon>
        <taxon>Rhodocyclales</taxon>
        <taxon>Rhodocyclaceae</taxon>
        <taxon>Aromatoleum</taxon>
    </lineage>
</organism>
<dbReference type="AlphaFoldDB" id="Q5P1X4"/>
<dbReference type="Pfam" id="PF00669">
    <property type="entry name" value="Flagellin_N"/>
    <property type="match status" value="1"/>
</dbReference>
<dbReference type="GO" id="GO:0005198">
    <property type="term" value="F:structural molecule activity"/>
    <property type="evidence" value="ECO:0007669"/>
    <property type="project" value="InterPro"/>
</dbReference>
<comment type="subcellular location">
    <subcellularLocation>
        <location evidence="1">Bacterial flagellum</location>
    </subcellularLocation>
    <subcellularLocation>
        <location evidence="2">Secreted</location>
    </subcellularLocation>
</comment>
<accession>Q5P1X4</accession>
<evidence type="ECO:0000313" key="8">
    <source>
        <dbReference type="Proteomes" id="UP000006552"/>
    </source>
</evidence>
<dbReference type="SUPFAM" id="SSF64518">
    <property type="entry name" value="Phase 1 flagellin"/>
    <property type="match status" value="1"/>
</dbReference>
<keyword evidence="7" id="KW-0969">Cilium</keyword>
<evidence type="ECO:0000256" key="4">
    <source>
        <dbReference type="ARBA" id="ARBA00023143"/>
    </source>
</evidence>
<feature type="compositionally biased region" description="Basic and acidic residues" evidence="5">
    <location>
        <begin position="187"/>
        <end position="228"/>
    </location>
</feature>
<sequence length="306" mass="33176">MAQMINTDFASLNAQRNLTASQGSLATSLQRLSSGLRINSAKDDAAGLAISERMTAQVRGLNQAARNANDGISLAQTAEGALGEIGNKLQRIRELAVQSRNGTNSAEDREALQKEVAQLKSQIDRAANHTSFNGTKLIDSSFENQDFQVGAGTRPAGRNVPGDRRWQALHAGAEPCGEIRRHARTGRNAEHAESGVCAARERHDRPYLRGRRHPPEAQRDRAADRLPADRQSASTPAAAPYPELLGRDPRTRTQRAALQRNQRQADRRTDAAQPVGALGPADGGRPTPALQRHRPDAPAQQRTPSR</sequence>